<dbReference type="STRING" id="36847.CLNEO_18360"/>
<comment type="caution">
    <text evidence="1">The sequence shown here is derived from an EMBL/GenBank/DDBJ whole genome shotgun (WGS) entry which is preliminary data.</text>
</comment>
<organism evidence="1 2">
    <name type="scientific">Anaerotignum neopropionicum</name>
    <dbReference type="NCBI Taxonomy" id="36847"/>
    <lineage>
        <taxon>Bacteria</taxon>
        <taxon>Bacillati</taxon>
        <taxon>Bacillota</taxon>
        <taxon>Clostridia</taxon>
        <taxon>Lachnospirales</taxon>
        <taxon>Anaerotignaceae</taxon>
        <taxon>Anaerotignum</taxon>
    </lineage>
</organism>
<protein>
    <submittedName>
        <fullName evidence="1">Uncharacterized protein</fullName>
    </submittedName>
</protein>
<reference evidence="1 2" key="1">
    <citation type="submission" date="2016-01" db="EMBL/GenBank/DDBJ databases">
        <title>Genome sequence of Clostridium neopropionicum X4, DSM-3847.</title>
        <authorList>
            <person name="Poehlein A."/>
            <person name="Beck M.H."/>
            <person name="Bengelsdorf F.R."/>
            <person name="Daniel R."/>
            <person name="Duerre P."/>
        </authorList>
    </citation>
    <scope>NUCLEOTIDE SEQUENCE [LARGE SCALE GENOMIC DNA]</scope>
    <source>
        <strain evidence="1 2">DSM-3847</strain>
    </source>
</reference>
<dbReference type="AlphaFoldDB" id="A0A136WEE1"/>
<dbReference type="RefSeq" id="WP_066087816.1">
    <property type="nucleotide sequence ID" value="NZ_LRVM01000005.1"/>
</dbReference>
<name>A0A136WEE1_9FIRM</name>
<dbReference type="OrthoDB" id="1955088at2"/>
<accession>A0A136WEE1</accession>
<sequence>MNKNIEVISEKVWAVNFNFVKVGYIKELTFKNQESTDCLAVLTNDGTYILNKAVSYSVYVPFIQAVMSLNTAELNSKQGFCKVIRTIVPSIKNMTDDQIIKFIWSDNSITGNWTIYQNLCKWESERRTVEKQYIKKHWFLIGMKKLLKRLGVK</sequence>
<evidence type="ECO:0000313" key="2">
    <source>
        <dbReference type="Proteomes" id="UP000070539"/>
    </source>
</evidence>
<evidence type="ECO:0000313" key="1">
    <source>
        <dbReference type="EMBL" id="KXL52813.1"/>
    </source>
</evidence>
<dbReference type="EMBL" id="LRVM01000005">
    <property type="protein sequence ID" value="KXL52813.1"/>
    <property type="molecule type" value="Genomic_DNA"/>
</dbReference>
<keyword evidence="2" id="KW-1185">Reference proteome</keyword>
<proteinExistence type="predicted"/>
<dbReference type="Proteomes" id="UP000070539">
    <property type="component" value="Unassembled WGS sequence"/>
</dbReference>
<gene>
    <name evidence="1" type="ORF">CLNEO_18360</name>
</gene>